<dbReference type="KEGG" id="psym:J1N51_07165"/>
<dbReference type="InterPro" id="IPR001057">
    <property type="entry name" value="Glu/AcGlu_kinase"/>
</dbReference>
<keyword evidence="7 12" id="KW-0547">Nucleotide-binding</keyword>
<keyword evidence="5 14" id="KW-0028">Amino-acid biosynthesis</keyword>
<dbReference type="Gene3D" id="3.40.1160.10">
    <property type="entry name" value="Acetylglutamate kinase-like"/>
    <property type="match status" value="1"/>
</dbReference>
<dbReference type="Proteomes" id="UP000682739">
    <property type="component" value="Chromosome"/>
</dbReference>
<dbReference type="InterPro" id="IPR005260">
    <property type="entry name" value="Asp_kin_monofn"/>
</dbReference>
<dbReference type="NCBIfam" id="NF005155">
    <property type="entry name" value="PRK06635.1-4"/>
    <property type="match status" value="1"/>
</dbReference>
<dbReference type="InterPro" id="IPR041740">
    <property type="entry name" value="AKii-LysC-BS"/>
</dbReference>
<evidence type="ECO:0000256" key="8">
    <source>
        <dbReference type="ARBA" id="ARBA00022777"/>
    </source>
</evidence>
<dbReference type="GO" id="GO:0009089">
    <property type="term" value="P:lysine biosynthetic process via diaminopimelate"/>
    <property type="evidence" value="ECO:0007669"/>
    <property type="project" value="InterPro"/>
</dbReference>
<dbReference type="EC" id="2.7.2.4" evidence="13"/>
<keyword evidence="18" id="KW-1185">Reference proteome</keyword>
<evidence type="ECO:0000256" key="14">
    <source>
        <dbReference type="RuleBase" id="RU004249"/>
    </source>
</evidence>
<evidence type="ECO:0000256" key="12">
    <source>
        <dbReference type="PIRSR" id="PIRSR000726-1"/>
    </source>
</evidence>
<gene>
    <name evidence="17" type="ORF">J1N51_07165</name>
</gene>
<keyword evidence="9 12" id="KW-0067">ATP-binding</keyword>
<comment type="pathway">
    <text evidence="3 14">Amino-acid biosynthesis; L-threonine biosynthesis; L-threonine from L-aspartate: step 1/5.</text>
</comment>
<feature type="binding site" evidence="12">
    <location>
        <position position="184"/>
    </location>
    <ligand>
        <name>ATP</name>
        <dbReference type="ChEBI" id="CHEBI:30616"/>
    </ligand>
</feature>
<evidence type="ECO:0000256" key="9">
    <source>
        <dbReference type="ARBA" id="ARBA00022840"/>
    </source>
</evidence>
<dbReference type="PANTHER" id="PTHR21499:SF3">
    <property type="entry name" value="ASPARTOKINASE"/>
    <property type="match status" value="1"/>
</dbReference>
<evidence type="ECO:0000259" key="15">
    <source>
        <dbReference type="Pfam" id="PF00696"/>
    </source>
</evidence>
<accession>A0A975DGG2</accession>
<feature type="binding site" evidence="12">
    <location>
        <begin position="209"/>
        <end position="210"/>
    </location>
    <ligand>
        <name>ATP</name>
        <dbReference type="ChEBI" id="CHEBI:30616"/>
    </ligand>
</feature>
<dbReference type="NCBIfam" id="NF005154">
    <property type="entry name" value="PRK06635.1-2"/>
    <property type="match status" value="1"/>
</dbReference>
<comment type="similarity">
    <text evidence="4 13">Belongs to the aspartokinase family.</text>
</comment>
<evidence type="ECO:0000256" key="10">
    <source>
        <dbReference type="ARBA" id="ARBA00023154"/>
    </source>
</evidence>
<evidence type="ECO:0000256" key="4">
    <source>
        <dbReference type="ARBA" id="ARBA00010122"/>
    </source>
</evidence>
<protein>
    <recommendedName>
        <fullName evidence="13">Aspartokinase</fullName>
        <ecNumber evidence="13">2.7.2.4</ecNumber>
    </recommendedName>
</protein>
<evidence type="ECO:0000313" key="17">
    <source>
        <dbReference type="EMBL" id="QTH65200.1"/>
    </source>
</evidence>
<feature type="domain" description="Aspartate/glutamate/uridylate kinase" evidence="15">
    <location>
        <begin position="3"/>
        <end position="229"/>
    </location>
</feature>
<evidence type="ECO:0000259" key="16">
    <source>
        <dbReference type="Pfam" id="PF22468"/>
    </source>
</evidence>
<comment type="pathway">
    <text evidence="1 14">Amino-acid biosynthesis; L-lysine biosynthesis via DAP pathway; (S)-tetrahydrodipicolinate from L-aspartate: step 1/4.</text>
</comment>
<comment type="pathway">
    <text evidence="2 14">Amino-acid biosynthesis; L-methionine biosynthesis via de novo pathway; L-homoserine from L-aspartate: step 1/3.</text>
</comment>
<feature type="binding site" evidence="12">
    <location>
        <position position="47"/>
    </location>
    <ligand>
        <name>substrate</name>
    </ligand>
</feature>
<keyword evidence="8 13" id="KW-0418">Kinase</keyword>
<dbReference type="CDD" id="cd04261">
    <property type="entry name" value="AAK_AKii-LysC-BS"/>
    <property type="match status" value="1"/>
</dbReference>
<dbReference type="Pfam" id="PF22468">
    <property type="entry name" value="ACT_9"/>
    <property type="match status" value="1"/>
</dbReference>
<feature type="domain" description="Aspartokinase ACT" evidence="16">
    <location>
        <begin position="368"/>
        <end position="426"/>
    </location>
</feature>
<evidence type="ECO:0000256" key="11">
    <source>
        <dbReference type="ARBA" id="ARBA00047872"/>
    </source>
</evidence>
<dbReference type="InterPro" id="IPR036393">
    <property type="entry name" value="AceGlu_kinase-like_sf"/>
</dbReference>
<dbReference type="GO" id="GO:0005829">
    <property type="term" value="C:cytosol"/>
    <property type="evidence" value="ECO:0007669"/>
    <property type="project" value="TreeGrafter"/>
</dbReference>
<name>A0A975DGG2_9GAMM</name>
<dbReference type="PROSITE" id="PS00324">
    <property type="entry name" value="ASPARTOKINASE"/>
    <property type="match status" value="1"/>
</dbReference>
<evidence type="ECO:0000256" key="13">
    <source>
        <dbReference type="RuleBase" id="RU003448"/>
    </source>
</evidence>
<dbReference type="Gene3D" id="3.30.2130.10">
    <property type="entry name" value="VC0802-like"/>
    <property type="match status" value="1"/>
</dbReference>
<evidence type="ECO:0000256" key="6">
    <source>
        <dbReference type="ARBA" id="ARBA00022679"/>
    </source>
</evidence>
<dbReference type="InterPro" id="IPR054352">
    <property type="entry name" value="ACT_Aspartokinase"/>
</dbReference>
<evidence type="ECO:0000313" key="18">
    <source>
        <dbReference type="Proteomes" id="UP000682739"/>
    </source>
</evidence>
<evidence type="ECO:0000256" key="3">
    <source>
        <dbReference type="ARBA" id="ARBA00005139"/>
    </source>
</evidence>
<evidence type="ECO:0000256" key="2">
    <source>
        <dbReference type="ARBA" id="ARBA00004986"/>
    </source>
</evidence>
<dbReference type="InterPro" id="IPR018042">
    <property type="entry name" value="Aspartate_kinase_CS"/>
</dbReference>
<feature type="binding site" evidence="12">
    <location>
        <position position="179"/>
    </location>
    <ligand>
        <name>ATP</name>
        <dbReference type="ChEBI" id="CHEBI:30616"/>
    </ligand>
</feature>
<dbReference type="FunFam" id="3.40.1160.10:FF:000002">
    <property type="entry name" value="Aspartokinase"/>
    <property type="match status" value="1"/>
</dbReference>
<dbReference type="GO" id="GO:0005524">
    <property type="term" value="F:ATP binding"/>
    <property type="evidence" value="ECO:0007669"/>
    <property type="project" value="UniProtKB-KW"/>
</dbReference>
<dbReference type="GO" id="GO:0004072">
    <property type="term" value="F:aspartate kinase activity"/>
    <property type="evidence" value="ECO:0007669"/>
    <property type="project" value="UniProtKB-EC"/>
</dbReference>
<dbReference type="Pfam" id="PF00696">
    <property type="entry name" value="AA_kinase"/>
    <property type="match status" value="1"/>
</dbReference>
<sequence>MALFVQKYGGTSVGSIERIQQVADRIIHTIQQGHRVVVVVSAMAGETNRLTELALQITDTPSAREHDVLVTAGEQVSIALLSIALISRGYSAVSMLADQAGIKAAGHFGNARIESINTQVIEEHLQHNRIVIVAGFQGRDIEQNLISLGRGGTDTTAVAVAAAIEADECQIFTDVDGVYTTDPRLVKCAQKLSEVTFEEMFELASCGAKVLHRRSVELAGKYHVPLRVLSSFSPTNSDIQQSGTLITSSVTRHTELDQRVSKQKVAMENKKITGITASENEAMIVFDLPAVPQTEVFDLLSVLTEQDIELDMLSHEASFTHESTVAAIRFVIKTKDLPTALSLLQQYTEKNKLFSGQVMQVSDSVAKISVVGVGMRSHAGVITAVLKRLARQQIPVLLASATEIKVSVIIDKRYMELAVNALHEEFALNAEQSIKL</sequence>
<comment type="catalytic activity">
    <reaction evidence="11 13">
        <text>L-aspartate + ATP = 4-phospho-L-aspartate + ADP</text>
        <dbReference type="Rhea" id="RHEA:23776"/>
        <dbReference type="ChEBI" id="CHEBI:29991"/>
        <dbReference type="ChEBI" id="CHEBI:30616"/>
        <dbReference type="ChEBI" id="CHEBI:57535"/>
        <dbReference type="ChEBI" id="CHEBI:456216"/>
        <dbReference type="EC" id="2.7.2.4"/>
    </reaction>
</comment>
<dbReference type="RefSeq" id="WP_208833235.1">
    <property type="nucleotide sequence ID" value="NZ_CP072110.1"/>
</dbReference>
<feature type="binding site" evidence="12">
    <location>
        <begin position="173"/>
        <end position="174"/>
    </location>
    <ligand>
        <name>ATP</name>
        <dbReference type="ChEBI" id="CHEBI:30616"/>
    </ligand>
</feature>
<feature type="binding site" evidence="12">
    <location>
        <begin position="7"/>
        <end position="10"/>
    </location>
    <ligand>
        <name>ATP</name>
        <dbReference type="ChEBI" id="CHEBI:30616"/>
    </ligand>
</feature>
<keyword evidence="6 13" id="KW-0808">Transferase</keyword>
<evidence type="ECO:0000256" key="5">
    <source>
        <dbReference type="ARBA" id="ARBA00022605"/>
    </source>
</evidence>
<dbReference type="EMBL" id="CP072110">
    <property type="protein sequence ID" value="QTH65200.1"/>
    <property type="molecule type" value="Genomic_DNA"/>
</dbReference>
<dbReference type="PRINTS" id="PR00474">
    <property type="entry name" value="GLU5KINASE"/>
</dbReference>
<dbReference type="InterPro" id="IPR001048">
    <property type="entry name" value="Asp/Glu/Uridylate_kinase"/>
</dbReference>
<evidence type="ECO:0000256" key="1">
    <source>
        <dbReference type="ARBA" id="ARBA00004766"/>
    </source>
</evidence>
<dbReference type="SUPFAM" id="SSF53633">
    <property type="entry name" value="Carbamate kinase-like"/>
    <property type="match status" value="1"/>
</dbReference>
<feature type="binding site" evidence="12">
    <location>
        <position position="74"/>
    </location>
    <ligand>
        <name>substrate</name>
    </ligand>
</feature>
<organism evidence="17 18">
    <name type="scientific">Psychrosphaera ytuae</name>
    <dbReference type="NCBI Taxonomy" id="2820710"/>
    <lineage>
        <taxon>Bacteria</taxon>
        <taxon>Pseudomonadati</taxon>
        <taxon>Pseudomonadota</taxon>
        <taxon>Gammaproteobacteria</taxon>
        <taxon>Alteromonadales</taxon>
        <taxon>Pseudoalteromonadaceae</taxon>
        <taxon>Psychrosphaera</taxon>
    </lineage>
</organism>
<dbReference type="AlphaFoldDB" id="A0A975DGG2"/>
<dbReference type="PIRSF" id="PIRSF000726">
    <property type="entry name" value="Asp_kin"/>
    <property type="match status" value="1"/>
</dbReference>
<dbReference type="PANTHER" id="PTHR21499">
    <property type="entry name" value="ASPARTATE KINASE"/>
    <property type="match status" value="1"/>
</dbReference>
<proteinExistence type="inferred from homology"/>
<reference evidence="17" key="1">
    <citation type="submission" date="2021-03" db="EMBL/GenBank/DDBJ databases">
        <title>Description of Psychrosphaera ytuae sp. nov. isolated from deep sea sediment of South China Sea.</title>
        <authorList>
            <person name="Zhang J."/>
            <person name="Xu X.-D."/>
        </authorList>
    </citation>
    <scope>NUCLEOTIDE SEQUENCE</scope>
    <source>
        <strain evidence="17">MTZ26</strain>
    </source>
</reference>
<evidence type="ECO:0000256" key="7">
    <source>
        <dbReference type="ARBA" id="ARBA00022741"/>
    </source>
</evidence>
<dbReference type="NCBIfam" id="TIGR00657">
    <property type="entry name" value="asp_kinases"/>
    <property type="match status" value="1"/>
</dbReference>
<dbReference type="InterPro" id="IPR001341">
    <property type="entry name" value="Asp_kinase"/>
</dbReference>
<dbReference type="GO" id="GO:0009090">
    <property type="term" value="P:homoserine biosynthetic process"/>
    <property type="evidence" value="ECO:0007669"/>
    <property type="project" value="TreeGrafter"/>
</dbReference>
<keyword evidence="10" id="KW-0457">Lysine biosynthesis</keyword>
<dbReference type="InterPro" id="IPR045865">
    <property type="entry name" value="ACT-like_dom_sf"/>
</dbReference>
<dbReference type="CDD" id="cd04923">
    <property type="entry name" value="ACT_AK-LysC-DapG-like_2"/>
    <property type="match status" value="1"/>
</dbReference>
<dbReference type="SUPFAM" id="SSF55021">
    <property type="entry name" value="ACT-like"/>
    <property type="match status" value="1"/>
</dbReference>